<feature type="region of interest" description="Disordered" evidence="2">
    <location>
        <begin position="780"/>
        <end position="813"/>
    </location>
</feature>
<reference evidence="4 5" key="1">
    <citation type="journal article" date="2021" name="Sci. Rep.">
        <title>The genome of the diatom Chaetoceros tenuissimus carries an ancient integrated fragment of an extant virus.</title>
        <authorList>
            <person name="Hongo Y."/>
            <person name="Kimura K."/>
            <person name="Takaki Y."/>
            <person name="Yoshida Y."/>
            <person name="Baba S."/>
            <person name="Kobayashi G."/>
            <person name="Nagasaki K."/>
            <person name="Hano T."/>
            <person name="Tomaru Y."/>
        </authorList>
    </citation>
    <scope>NUCLEOTIDE SEQUENCE [LARGE SCALE GENOMIC DNA]</scope>
    <source>
        <strain evidence="4 5">NIES-3715</strain>
    </source>
</reference>
<dbReference type="Pfam" id="PF01167">
    <property type="entry name" value="Tub"/>
    <property type="match status" value="1"/>
</dbReference>
<evidence type="ECO:0000256" key="2">
    <source>
        <dbReference type="SAM" id="MobiDB-lite"/>
    </source>
</evidence>
<dbReference type="PANTHER" id="PTHR16517">
    <property type="entry name" value="TUBBY-RELATED"/>
    <property type="match status" value="1"/>
</dbReference>
<gene>
    <name evidence="4" type="ORF">CTEN210_09013</name>
</gene>
<evidence type="ECO:0000256" key="1">
    <source>
        <dbReference type="ARBA" id="ARBA00007129"/>
    </source>
</evidence>
<dbReference type="EMBL" id="BLLK01000045">
    <property type="protein sequence ID" value="GFH52537.1"/>
    <property type="molecule type" value="Genomic_DNA"/>
</dbReference>
<dbReference type="InterPro" id="IPR000007">
    <property type="entry name" value="Tubby_C"/>
</dbReference>
<protein>
    <recommendedName>
        <fullName evidence="3">Tubby C-terminal domain-containing protein</fullName>
    </recommendedName>
</protein>
<organism evidence="4 5">
    <name type="scientific">Chaetoceros tenuissimus</name>
    <dbReference type="NCBI Taxonomy" id="426638"/>
    <lineage>
        <taxon>Eukaryota</taxon>
        <taxon>Sar</taxon>
        <taxon>Stramenopiles</taxon>
        <taxon>Ochrophyta</taxon>
        <taxon>Bacillariophyta</taxon>
        <taxon>Coscinodiscophyceae</taxon>
        <taxon>Chaetocerotophycidae</taxon>
        <taxon>Chaetocerotales</taxon>
        <taxon>Chaetocerotaceae</taxon>
        <taxon>Chaetoceros</taxon>
    </lineage>
</organism>
<comment type="caution">
    <text evidence="4">The sequence shown here is derived from an EMBL/GenBank/DDBJ whole genome shotgun (WGS) entry which is preliminary data.</text>
</comment>
<evidence type="ECO:0000313" key="5">
    <source>
        <dbReference type="Proteomes" id="UP001054902"/>
    </source>
</evidence>
<keyword evidence="5" id="KW-1185">Reference proteome</keyword>
<accession>A0AAD3CUY8</accession>
<feature type="compositionally biased region" description="Basic residues" evidence="2">
    <location>
        <begin position="800"/>
        <end position="813"/>
    </location>
</feature>
<sequence>MSTSRESELERLVDAATMAAIGLTEDKDDDDISFTQEEQEHDVPPKEEEEEETDAAQDHIHNEDQISFASSDSFDENRWLQNEDLSLSQDIASLHSSSSSMEIPSLLVPNTYETYENLPSLEIKSSMSMFELPLDALHAIASFMTLQEWRNFGLINRDASLACREILQKVKMHSFLCAVEVVTTWNRGEHADAKELAALYIHSGVPIYPCALGHSYHTIYWRMKVEADHLQHHPEEEQEPSSTDEEDDILQDTRNGQVDRFYLARHEARNVGGYYLPTLTYLEEKGLFWRCKNEGKAVQLTPEQRRSSLLRLNIRPPPPHIIDGIGYLGFFDEDDDFANLVEQRRIIGIGENVTIGPNDANFGHLQELSQMRELDPNFSSFHSRRHSSRCEDIANIHLEQKDREPKLILQCHKHLIDQHLQGATAICDDMGSMSASSISLSQNFFHPNLSRPFPNFNERYEVQRARVLNSDPQFRPPSRISSRVSTTNDTIGNYIRLSSYISEKDEFIEHSIVSKLELYSYDSTTGDEYDETLMQASYKKIKPTKFNPALSHKQVTGIIARYQRQLALLLKRADFKGFDECLFDFWDEFFPLTKYVHFYDRHTPVPRMSKLHSFLTKPIPKAFGIMQCEIERVKVKYRTKGMIPGRYHHTYEYKLFIKDKRKVNYDNSLLKEECHPRFDTLLMTAKYRGKHFSGSTGLVPLEKKGVNHYFLYMPQDKDIDEHMKASNQHVEQKDFPAYKQDIPAAGSILELCRLQTNHMGTEFQITAPTTLDKENDLALEEANSRPSTERVKSRVTPLNQKKKKDKRKNKKLSARITPFSFKKSIDPVQEEEESNCAEDMEVIDNLAVKEVEIGAITYTANVLGNRPRIMNVTIPEIVPETGLPVVSPNTWTKDPGEEGQMLNRLKELQHRRYNDNFGLMSLQNRPPWWNVDLGAFVLNFGGRVSVASVKNFQLCDRDDHENIMLQFGRIEGRHSFTMDFSYPLSPVQAFAISISSLQSKISFS</sequence>
<dbReference type="AlphaFoldDB" id="A0AAD3CUY8"/>
<proteinExistence type="inferred from homology"/>
<dbReference type="Proteomes" id="UP001054902">
    <property type="component" value="Unassembled WGS sequence"/>
</dbReference>
<comment type="similarity">
    <text evidence="1">Belongs to the TUB family.</text>
</comment>
<dbReference type="Gene3D" id="3.20.90.10">
    <property type="entry name" value="Tubby Protein, Chain A"/>
    <property type="match status" value="1"/>
</dbReference>
<dbReference type="SUPFAM" id="SSF54518">
    <property type="entry name" value="Tubby C-terminal domain-like"/>
    <property type="match status" value="1"/>
</dbReference>
<feature type="compositionally biased region" description="Acidic residues" evidence="2">
    <location>
        <begin position="26"/>
        <end position="40"/>
    </location>
</feature>
<feature type="domain" description="Tubby C-terminal" evidence="3">
    <location>
        <begin position="833"/>
        <end position="998"/>
    </location>
</feature>
<dbReference type="InterPro" id="IPR025659">
    <property type="entry name" value="Tubby-like_C"/>
</dbReference>
<evidence type="ECO:0000313" key="4">
    <source>
        <dbReference type="EMBL" id="GFH52537.1"/>
    </source>
</evidence>
<feature type="region of interest" description="Disordered" evidence="2">
    <location>
        <begin position="22"/>
        <end position="56"/>
    </location>
</feature>
<name>A0AAD3CUY8_9STRA</name>
<dbReference type="PANTHER" id="PTHR16517:SF7">
    <property type="entry name" value="PROTEIN KING TUBBY"/>
    <property type="match status" value="1"/>
</dbReference>
<evidence type="ECO:0000259" key="3">
    <source>
        <dbReference type="Pfam" id="PF01167"/>
    </source>
</evidence>